<protein>
    <recommendedName>
        <fullName evidence="6">Carboxylic ester hydrolase</fullName>
        <ecNumber evidence="6">3.1.1.-</ecNumber>
    </recommendedName>
</protein>
<dbReference type="AlphaFoldDB" id="A0A653DKA9"/>
<evidence type="ECO:0000259" key="7">
    <source>
        <dbReference type="Pfam" id="PF00135"/>
    </source>
</evidence>
<keyword evidence="9" id="KW-1185">Reference proteome</keyword>
<feature type="domain" description="Carboxylesterase type B" evidence="7">
    <location>
        <begin position="24"/>
        <end position="491"/>
    </location>
</feature>
<dbReference type="Pfam" id="PF00135">
    <property type="entry name" value="COesterase"/>
    <property type="match status" value="2"/>
</dbReference>
<dbReference type="InterPro" id="IPR029058">
    <property type="entry name" value="AB_hydrolase_fold"/>
</dbReference>
<sequence length="688" mass="76354">MVFIHILPVLLSCLSVCERQNDNVTVTLPNGKVKGLFQKTAHKGTPYYSFRGIPYAEPPTGNLRFKPPIEKSKWNGILDATEEGSQCVQNINPVLGSEDCLFINVYTPSLKQENLSVLVYIHGGAFVGGNSSYQSFPPDLFLEENLIFVMFNYRLGVFGFISTEDLVVPGNNGLKDQVLALKWVQKNIHYFGGNPGAVTIFGESAGAASVSYHTLSPSSKGLFKAAIMDSGSSLCLWALNRRARRTAFTIGRSLFLNTFTSQSLIDGLTGVDYVTLQEVATVTSNLITSENPLAGIFFGPVIEPYHDSAFFYNKSEELLRTGQFNRVPVLMGINSNEAVAANEIPAVLRLFFAKYDINVALIAPEDLTNDTKKRKDAAKEIKSYFFKTAALTTANPQSFSQFISDDQFNRPVRQTALDMRKYVDVYFYQFSYEGHLGRKMEIIEPDAGEGVGHGEELGYLFTHPSIKDIPQNDTLMQKQVVQMWSNFAKYKTAYKGTPYYSFRGIPYAEPPIGNLRFKPPVEKSKWNGTLDATREGSQCVQNINPVLGSEDCLFINVYTPSLKQENLSVLVFIHGGAFINGNSSYEVQPPDLFLEENLVFVMFNYRLGVFGFISTEDLVVLALKWVQKNIHYFGGNPEAVTVFGQSAGAASVSYHTQSPSSKASKTAFTIGKNLFLNTSTSQSLWKTL</sequence>
<dbReference type="InterPro" id="IPR019819">
    <property type="entry name" value="Carboxylesterase_B_CS"/>
</dbReference>
<dbReference type="PANTHER" id="PTHR43142">
    <property type="entry name" value="CARBOXYLIC ESTER HYDROLASE"/>
    <property type="match status" value="1"/>
</dbReference>
<dbReference type="GO" id="GO:0052689">
    <property type="term" value="F:carboxylic ester hydrolase activity"/>
    <property type="evidence" value="ECO:0007669"/>
    <property type="project" value="UniProtKB-KW"/>
</dbReference>
<dbReference type="PROSITE" id="PS00122">
    <property type="entry name" value="CARBOXYLESTERASE_B_1"/>
    <property type="match status" value="2"/>
</dbReference>
<evidence type="ECO:0000256" key="5">
    <source>
        <dbReference type="ARBA" id="ARBA00023180"/>
    </source>
</evidence>
<name>A0A653DKA9_CALMS</name>
<dbReference type="InterPro" id="IPR019826">
    <property type="entry name" value="Carboxylesterase_B_AS"/>
</dbReference>
<feature type="chain" id="PRO_5031606050" description="Carboxylic ester hydrolase" evidence="6">
    <location>
        <begin position="20"/>
        <end position="688"/>
    </location>
</feature>
<comment type="similarity">
    <text evidence="1 6">Belongs to the type-B carboxylesterase/lipase family.</text>
</comment>
<evidence type="ECO:0000256" key="6">
    <source>
        <dbReference type="RuleBase" id="RU361235"/>
    </source>
</evidence>
<evidence type="ECO:0000256" key="3">
    <source>
        <dbReference type="ARBA" id="ARBA00022801"/>
    </source>
</evidence>
<feature type="domain" description="Carboxylesterase type B" evidence="7">
    <location>
        <begin position="495"/>
        <end position="662"/>
    </location>
</feature>
<evidence type="ECO:0000313" key="8">
    <source>
        <dbReference type="EMBL" id="VEN60660.1"/>
    </source>
</evidence>
<keyword evidence="6" id="KW-0732">Signal</keyword>
<keyword evidence="5" id="KW-0325">Glycoprotein</keyword>
<accession>A0A653DKA9</accession>
<proteinExistence type="inferred from homology"/>
<evidence type="ECO:0000256" key="4">
    <source>
        <dbReference type="ARBA" id="ARBA00023157"/>
    </source>
</evidence>
<keyword evidence="2" id="KW-0719">Serine esterase</keyword>
<keyword evidence="3 6" id="KW-0378">Hydrolase</keyword>
<evidence type="ECO:0000256" key="2">
    <source>
        <dbReference type="ARBA" id="ARBA00022487"/>
    </source>
</evidence>
<feature type="signal peptide" evidence="6">
    <location>
        <begin position="1"/>
        <end position="19"/>
    </location>
</feature>
<dbReference type="SUPFAM" id="SSF53474">
    <property type="entry name" value="alpha/beta-Hydrolases"/>
    <property type="match status" value="2"/>
</dbReference>
<dbReference type="OrthoDB" id="19653at2759"/>
<dbReference type="PANTHER" id="PTHR43142:SF1">
    <property type="entry name" value="CARBOXYLIC ESTER HYDROLASE"/>
    <property type="match status" value="1"/>
</dbReference>
<dbReference type="Gene3D" id="3.40.50.1820">
    <property type="entry name" value="alpha/beta hydrolase"/>
    <property type="match status" value="2"/>
</dbReference>
<evidence type="ECO:0000256" key="1">
    <source>
        <dbReference type="ARBA" id="ARBA00005964"/>
    </source>
</evidence>
<organism evidence="8 9">
    <name type="scientific">Callosobruchus maculatus</name>
    <name type="common">Southern cowpea weevil</name>
    <name type="synonym">Pulse bruchid</name>
    <dbReference type="NCBI Taxonomy" id="64391"/>
    <lineage>
        <taxon>Eukaryota</taxon>
        <taxon>Metazoa</taxon>
        <taxon>Ecdysozoa</taxon>
        <taxon>Arthropoda</taxon>
        <taxon>Hexapoda</taxon>
        <taxon>Insecta</taxon>
        <taxon>Pterygota</taxon>
        <taxon>Neoptera</taxon>
        <taxon>Endopterygota</taxon>
        <taxon>Coleoptera</taxon>
        <taxon>Polyphaga</taxon>
        <taxon>Cucujiformia</taxon>
        <taxon>Chrysomeloidea</taxon>
        <taxon>Chrysomelidae</taxon>
        <taxon>Bruchinae</taxon>
        <taxon>Bruchini</taxon>
        <taxon>Callosobruchus</taxon>
    </lineage>
</organism>
<gene>
    <name evidence="8" type="ORF">CALMAC_LOCUS18281</name>
</gene>
<keyword evidence="4" id="KW-1015">Disulfide bond</keyword>
<dbReference type="InterPro" id="IPR002018">
    <property type="entry name" value="CarbesteraseB"/>
</dbReference>
<evidence type="ECO:0000313" key="9">
    <source>
        <dbReference type="Proteomes" id="UP000410492"/>
    </source>
</evidence>
<dbReference type="PROSITE" id="PS00941">
    <property type="entry name" value="CARBOXYLESTERASE_B_2"/>
    <property type="match status" value="2"/>
</dbReference>
<dbReference type="EC" id="3.1.1.-" evidence="6"/>
<dbReference type="Proteomes" id="UP000410492">
    <property type="component" value="Unassembled WGS sequence"/>
</dbReference>
<reference evidence="8 9" key="1">
    <citation type="submission" date="2019-01" db="EMBL/GenBank/DDBJ databases">
        <authorList>
            <person name="Sayadi A."/>
        </authorList>
    </citation>
    <scope>NUCLEOTIDE SEQUENCE [LARGE SCALE GENOMIC DNA]</scope>
</reference>
<dbReference type="EMBL" id="CAACVG010012678">
    <property type="protein sequence ID" value="VEN60660.1"/>
    <property type="molecule type" value="Genomic_DNA"/>
</dbReference>